<dbReference type="SUPFAM" id="SSF53335">
    <property type="entry name" value="S-adenosyl-L-methionine-dependent methyltransferases"/>
    <property type="match status" value="2"/>
</dbReference>
<dbReference type="PANTHER" id="PTHR12176:SF78">
    <property type="entry name" value="EEF1A LYSINE AND N-TERMINAL METHYLTRANSFERASE"/>
    <property type="match status" value="1"/>
</dbReference>
<dbReference type="NCBIfam" id="NF037959">
    <property type="entry name" value="MFS_SpdSyn"/>
    <property type="match status" value="1"/>
</dbReference>
<name>A0A6S7HL51_PARCT</name>
<dbReference type="OrthoDB" id="411785at2759"/>
<evidence type="ECO:0000313" key="7">
    <source>
        <dbReference type="Proteomes" id="UP001152795"/>
    </source>
</evidence>
<dbReference type="InterPro" id="IPR013216">
    <property type="entry name" value="Methyltransf_11"/>
</dbReference>
<dbReference type="Proteomes" id="UP001152795">
    <property type="component" value="Unassembled WGS sequence"/>
</dbReference>
<dbReference type="InterPro" id="IPR051419">
    <property type="entry name" value="Lys/N-term_MeTrsfase_sf"/>
</dbReference>
<evidence type="ECO:0000256" key="1">
    <source>
        <dbReference type="ARBA" id="ARBA00008361"/>
    </source>
</evidence>
<keyword evidence="4" id="KW-0511">Multifunctional enzyme</keyword>
<protein>
    <submittedName>
        <fullName evidence="6">Methyltransferase 13 isoform X1</fullName>
    </submittedName>
</protein>
<evidence type="ECO:0000256" key="2">
    <source>
        <dbReference type="ARBA" id="ARBA00022603"/>
    </source>
</evidence>
<dbReference type="Pfam" id="PF08241">
    <property type="entry name" value="Methyltransf_11"/>
    <property type="match status" value="1"/>
</dbReference>
<proteinExistence type="inferred from homology"/>
<dbReference type="CDD" id="cd02440">
    <property type="entry name" value="AdoMet_MTases"/>
    <property type="match status" value="2"/>
</dbReference>
<evidence type="ECO:0000256" key="3">
    <source>
        <dbReference type="ARBA" id="ARBA00022679"/>
    </source>
</evidence>
<dbReference type="AlphaFoldDB" id="A0A6S7HL51"/>
<gene>
    <name evidence="6" type="ORF">PACLA_8A019600</name>
</gene>
<accession>A0A6S7HL51</accession>
<dbReference type="PANTHER" id="PTHR12176">
    <property type="entry name" value="SAM-DEPENDENT METHYLTRANSFERASE SUPERFAMILY PROTEIN"/>
    <property type="match status" value="1"/>
</dbReference>
<dbReference type="GO" id="GO:0032259">
    <property type="term" value="P:methylation"/>
    <property type="evidence" value="ECO:0007669"/>
    <property type="project" value="UniProtKB-KW"/>
</dbReference>
<dbReference type="GO" id="GO:0008757">
    <property type="term" value="F:S-adenosylmethionine-dependent methyltransferase activity"/>
    <property type="evidence" value="ECO:0007669"/>
    <property type="project" value="InterPro"/>
</dbReference>
<keyword evidence="2 6" id="KW-0489">Methyltransferase</keyword>
<reference evidence="6" key="1">
    <citation type="submission" date="2020-04" db="EMBL/GenBank/DDBJ databases">
        <authorList>
            <person name="Alioto T."/>
            <person name="Alioto T."/>
            <person name="Gomez Garrido J."/>
        </authorList>
    </citation>
    <scope>NUCLEOTIDE SEQUENCE</scope>
    <source>
        <strain evidence="6">A484AB</strain>
    </source>
</reference>
<evidence type="ECO:0000256" key="4">
    <source>
        <dbReference type="ARBA" id="ARBA00023268"/>
    </source>
</evidence>
<dbReference type="Gene3D" id="3.40.50.150">
    <property type="entry name" value="Vaccinia Virus protein VP39"/>
    <property type="match status" value="2"/>
</dbReference>
<sequence length="628" mass="70576">PKDRVLVAGCGNSKLSEDLYDVGYHSLVNMDISEVVIKQMNARNNAKRPEMQFMKMDLLDMKFDSESFQVVLDKGTLDAIFTSDDKKIAENVEKMLGEITRVLKVGGRYICVSLAQEHIVNMLLEYFPNLSWFIRVHTVETPSNASPLPVFAFVFTKTRPKPDISIIMPQILEIVTDSSEKITRLDSVEKLHQSIQAVQEYALVKKHLETLHPGDDFQIDLWAADNTTDPRYTVTIVDLKPSKSLAGKFAIFIVPQGREHEWMFSIKEGQKQLANSASFERLVIVALNRGHSYESINKIKEELSGKVMEFAQSGVNSASQVPFLSIGDDVGHRKVVHRGSSTYTGDYVIEDVEIDRDEMFRHLVFLSNKSVVQSEAKLCQVVKQAQSKSSKKKKNAKKTKPLNVDLSYLACQHHQAIVAGFALLEKNQSDDVQLLLIGLGGGSLPMFIYTHFPRIYTTVAELDPDIVDVAKNWFGFQESERMTLIVDDGLEVLKENSKNYDIVVFDIDSKDTCKGLSCPPAVFVDKETLKCVKAMLFPGGLFFLNLVCRDQERNDEVIKSIHQMFPAVCKIDIENEVNEVLICSDSKMTTELSKVTKGGRKLQEQIVAVSPSSNVQLASFLENLKLFS</sequence>
<dbReference type="InterPro" id="IPR029063">
    <property type="entry name" value="SAM-dependent_MTases_sf"/>
</dbReference>
<keyword evidence="7" id="KW-1185">Reference proteome</keyword>
<feature type="non-terminal residue" evidence="6">
    <location>
        <position position="1"/>
    </location>
</feature>
<dbReference type="EMBL" id="CACRXK020005388">
    <property type="protein sequence ID" value="CAB4006014.1"/>
    <property type="molecule type" value="Genomic_DNA"/>
</dbReference>
<dbReference type="Pfam" id="PF01564">
    <property type="entry name" value="Spermine_synth"/>
    <property type="match status" value="1"/>
</dbReference>
<evidence type="ECO:0000313" key="6">
    <source>
        <dbReference type="EMBL" id="CAB4006014.1"/>
    </source>
</evidence>
<comment type="similarity">
    <text evidence="1">Belongs to the methyltransferase superfamily.</text>
</comment>
<evidence type="ECO:0000259" key="5">
    <source>
        <dbReference type="Pfam" id="PF08241"/>
    </source>
</evidence>
<comment type="caution">
    <text evidence="6">The sequence shown here is derived from an EMBL/GenBank/DDBJ whole genome shotgun (WGS) entry which is preliminary data.</text>
</comment>
<organism evidence="6 7">
    <name type="scientific">Paramuricea clavata</name>
    <name type="common">Red gorgonian</name>
    <name type="synonym">Violescent sea-whip</name>
    <dbReference type="NCBI Taxonomy" id="317549"/>
    <lineage>
        <taxon>Eukaryota</taxon>
        <taxon>Metazoa</taxon>
        <taxon>Cnidaria</taxon>
        <taxon>Anthozoa</taxon>
        <taxon>Octocorallia</taxon>
        <taxon>Malacalcyonacea</taxon>
        <taxon>Plexauridae</taxon>
        <taxon>Paramuricea</taxon>
    </lineage>
</organism>
<feature type="domain" description="Methyltransferase type 11" evidence="5">
    <location>
        <begin position="8"/>
        <end position="111"/>
    </location>
</feature>
<keyword evidence="3" id="KW-0808">Transferase</keyword>